<organism evidence="2 3">
    <name type="scientific">Niveispirillum lacus</name>
    <dbReference type="NCBI Taxonomy" id="1981099"/>
    <lineage>
        <taxon>Bacteria</taxon>
        <taxon>Pseudomonadati</taxon>
        <taxon>Pseudomonadota</taxon>
        <taxon>Alphaproteobacteria</taxon>
        <taxon>Rhodospirillales</taxon>
        <taxon>Azospirillaceae</taxon>
        <taxon>Niveispirillum</taxon>
    </lineage>
</organism>
<sequence>MEKPTRPAVNLRAMTEADLEQAHALSREMNWPHRLEDWQFFLEFGQGLVAEQGGLVIGTAMCWLFGAQAGTLGMVIVSPSAQGLGIGRRLMAGVMDILGDRTIMLHATQEGIPLYTSLGFRPVGDVLQHQGTAFSVPLPDLLPNERVRPMGQRDMEIIPELDARATGMDRRRLIDTMDKSALGVMLTRDHDVAGFALFRKFGRGYVVGPTVAPDLGGAKALISHWLGANAGMFCRVDITEDSGLSPWLDALGLQCVGRVTRMIRGTPLTRDPDLLTFSLVTQALG</sequence>
<name>A0A255YYK9_9PROT</name>
<dbReference type="EMBL" id="NOXU01000029">
    <property type="protein sequence ID" value="OYQ34333.1"/>
    <property type="molecule type" value="Genomic_DNA"/>
</dbReference>
<dbReference type="Pfam" id="PF13508">
    <property type="entry name" value="Acetyltransf_7"/>
    <property type="match status" value="1"/>
</dbReference>
<dbReference type="InterPro" id="IPR041496">
    <property type="entry name" value="YitH/HolE_GNAT"/>
</dbReference>
<evidence type="ECO:0000259" key="1">
    <source>
        <dbReference type="PROSITE" id="PS51186"/>
    </source>
</evidence>
<dbReference type="RefSeq" id="WP_094456509.1">
    <property type="nucleotide sequence ID" value="NZ_NOXU01000029.1"/>
</dbReference>
<gene>
    <name evidence="2" type="ORF">CHU95_11560</name>
</gene>
<dbReference type="OrthoDB" id="8453373at2"/>
<dbReference type="InterPro" id="IPR016181">
    <property type="entry name" value="Acyl_CoA_acyltransferase"/>
</dbReference>
<dbReference type="PROSITE" id="PS51186">
    <property type="entry name" value="GNAT"/>
    <property type="match status" value="1"/>
</dbReference>
<accession>A0A255YYK9</accession>
<dbReference type="Proteomes" id="UP000216998">
    <property type="component" value="Unassembled WGS sequence"/>
</dbReference>
<dbReference type="Gene3D" id="3.40.630.30">
    <property type="match status" value="1"/>
</dbReference>
<reference evidence="2 3" key="1">
    <citation type="submission" date="2017-07" db="EMBL/GenBank/DDBJ databases">
        <title>Niveispirillum cyanobacteriorum sp. nov., isolated from cyanobacterial aggregates in a eutrophic lake.</title>
        <authorList>
            <person name="Cai H."/>
        </authorList>
    </citation>
    <scope>NUCLEOTIDE SEQUENCE [LARGE SCALE GENOMIC DNA]</scope>
    <source>
        <strain evidence="3">TH1-14</strain>
    </source>
</reference>
<evidence type="ECO:0000313" key="3">
    <source>
        <dbReference type="Proteomes" id="UP000216998"/>
    </source>
</evidence>
<dbReference type="AlphaFoldDB" id="A0A255YYK9"/>
<keyword evidence="3" id="KW-1185">Reference proteome</keyword>
<keyword evidence="2" id="KW-0808">Transferase</keyword>
<dbReference type="InterPro" id="IPR000182">
    <property type="entry name" value="GNAT_dom"/>
</dbReference>
<dbReference type="Pfam" id="PF18014">
    <property type="entry name" value="Acetyltransf_18"/>
    <property type="match status" value="1"/>
</dbReference>
<dbReference type="CDD" id="cd04301">
    <property type="entry name" value="NAT_SF"/>
    <property type="match status" value="1"/>
</dbReference>
<protein>
    <submittedName>
        <fullName evidence="2">GNAT family N-acetyltransferase</fullName>
    </submittedName>
</protein>
<dbReference type="Gene3D" id="3.40.630.90">
    <property type="match status" value="1"/>
</dbReference>
<dbReference type="PANTHER" id="PTHR47237">
    <property type="entry name" value="SLL0310 PROTEIN"/>
    <property type="match status" value="1"/>
</dbReference>
<dbReference type="PANTHER" id="PTHR47237:SF2">
    <property type="entry name" value="BLL4206 PROTEIN"/>
    <property type="match status" value="1"/>
</dbReference>
<comment type="caution">
    <text evidence="2">The sequence shown here is derived from an EMBL/GenBank/DDBJ whole genome shotgun (WGS) entry which is preliminary data.</text>
</comment>
<dbReference type="SUPFAM" id="SSF55729">
    <property type="entry name" value="Acyl-CoA N-acyltransferases (Nat)"/>
    <property type="match status" value="1"/>
</dbReference>
<evidence type="ECO:0000313" key="2">
    <source>
        <dbReference type="EMBL" id="OYQ34333.1"/>
    </source>
</evidence>
<feature type="domain" description="N-acetyltransferase" evidence="1">
    <location>
        <begin position="9"/>
        <end position="143"/>
    </location>
</feature>
<dbReference type="GO" id="GO:0016747">
    <property type="term" value="F:acyltransferase activity, transferring groups other than amino-acyl groups"/>
    <property type="evidence" value="ECO:0007669"/>
    <property type="project" value="InterPro"/>
</dbReference>
<proteinExistence type="predicted"/>
<dbReference type="InterPro" id="IPR052729">
    <property type="entry name" value="Acyl/Acetyltrans_Enzymes"/>
</dbReference>